<proteinExistence type="predicted"/>
<evidence type="ECO:0000256" key="1">
    <source>
        <dbReference type="SAM" id="Phobius"/>
    </source>
</evidence>
<name>A2FWZ4_TRIV3</name>
<dbReference type="OrthoDB" id="10266105at2759"/>
<accession>A2FWZ4</accession>
<dbReference type="AlphaFoldDB" id="A2FWZ4"/>
<dbReference type="VEuPathDB" id="TrichDB:TVAG_376270"/>
<reference evidence="2" key="2">
    <citation type="journal article" date="2007" name="Science">
        <title>Draft genome sequence of the sexually transmitted pathogen Trichomonas vaginalis.</title>
        <authorList>
            <person name="Carlton J.M."/>
            <person name="Hirt R.P."/>
            <person name="Silva J.C."/>
            <person name="Delcher A.L."/>
            <person name="Schatz M."/>
            <person name="Zhao Q."/>
            <person name="Wortman J.R."/>
            <person name="Bidwell S.L."/>
            <person name="Alsmark U.C.M."/>
            <person name="Besteiro S."/>
            <person name="Sicheritz-Ponten T."/>
            <person name="Noel C.J."/>
            <person name="Dacks J.B."/>
            <person name="Foster P.G."/>
            <person name="Simillion C."/>
            <person name="Van de Peer Y."/>
            <person name="Miranda-Saavedra D."/>
            <person name="Barton G.J."/>
            <person name="Westrop G.D."/>
            <person name="Mueller S."/>
            <person name="Dessi D."/>
            <person name="Fiori P.L."/>
            <person name="Ren Q."/>
            <person name="Paulsen I."/>
            <person name="Zhang H."/>
            <person name="Bastida-Corcuera F.D."/>
            <person name="Simoes-Barbosa A."/>
            <person name="Brown M.T."/>
            <person name="Hayes R.D."/>
            <person name="Mukherjee M."/>
            <person name="Okumura C.Y."/>
            <person name="Schneider R."/>
            <person name="Smith A.J."/>
            <person name="Vanacova S."/>
            <person name="Villalvazo M."/>
            <person name="Haas B.J."/>
            <person name="Pertea M."/>
            <person name="Feldblyum T.V."/>
            <person name="Utterback T.R."/>
            <person name="Shu C.L."/>
            <person name="Osoegawa K."/>
            <person name="de Jong P.J."/>
            <person name="Hrdy I."/>
            <person name="Horvathova L."/>
            <person name="Zubacova Z."/>
            <person name="Dolezal P."/>
            <person name="Malik S.B."/>
            <person name="Logsdon J.M. Jr."/>
            <person name="Henze K."/>
            <person name="Gupta A."/>
            <person name="Wang C.C."/>
            <person name="Dunne R.L."/>
            <person name="Upcroft J.A."/>
            <person name="Upcroft P."/>
            <person name="White O."/>
            <person name="Salzberg S.L."/>
            <person name="Tang P."/>
            <person name="Chiu C.-H."/>
            <person name="Lee Y.-S."/>
            <person name="Embley T.M."/>
            <person name="Coombs G.H."/>
            <person name="Mottram J.C."/>
            <person name="Tachezy J."/>
            <person name="Fraser-Liggett C.M."/>
            <person name="Johnson P.J."/>
        </authorList>
    </citation>
    <scope>NUCLEOTIDE SEQUENCE [LARGE SCALE GENOMIC DNA]</scope>
    <source>
        <strain evidence="2">G3</strain>
    </source>
</reference>
<feature type="transmembrane region" description="Helical" evidence="1">
    <location>
        <begin position="192"/>
        <end position="225"/>
    </location>
</feature>
<feature type="transmembrane region" description="Helical" evidence="1">
    <location>
        <begin position="286"/>
        <end position="314"/>
    </location>
</feature>
<dbReference type="RefSeq" id="XP_001303501.1">
    <property type="nucleotide sequence ID" value="XM_001303500.1"/>
</dbReference>
<evidence type="ECO:0000313" key="3">
    <source>
        <dbReference type="Proteomes" id="UP000001542"/>
    </source>
</evidence>
<gene>
    <name evidence="2" type="ORF">TVAG_376270</name>
</gene>
<keyword evidence="1" id="KW-0812">Transmembrane</keyword>
<dbReference type="VEuPathDB" id="TrichDB:TVAGG3_0740880"/>
<sequence>MDSLSPEEFIILQDDMCHIVSETNNQIAILPSTLFLTNKKLLVKTIYDKVNTHFINIADIDSFEQTEVNDCNVLKMIGRDPKNTLGIFFTDPDHQKTFAELLSKLLETQQIGQAQFDALALGIQRRVRECGDVNKFYVEYHTIKDNIINEPPPQVVEQVNENAVKLLSHFQGVSSQTIDALNDMISRSETLFFATFVGLILIFNLLLILVPFGLFVSATVFILILNRSIKLLFSKDAKNIKQKMKELDQQLRKRFKKILGSFEVFKSSFDRRLLWKNPRQTLEVELFLFSIALMFYNFDSAFVLATSMFGLGFVERWDPFGFGSLYEILAELFTFSH</sequence>
<protein>
    <submittedName>
        <fullName evidence="2">Uncharacterized protein</fullName>
    </submittedName>
</protein>
<keyword evidence="1" id="KW-1133">Transmembrane helix</keyword>
<evidence type="ECO:0000313" key="2">
    <source>
        <dbReference type="EMBL" id="EAX90571.1"/>
    </source>
</evidence>
<dbReference type="KEGG" id="tva:4748258"/>
<reference evidence="2" key="1">
    <citation type="submission" date="2006-10" db="EMBL/GenBank/DDBJ databases">
        <authorList>
            <person name="Amadeo P."/>
            <person name="Zhao Q."/>
            <person name="Wortman J."/>
            <person name="Fraser-Liggett C."/>
            <person name="Carlton J."/>
        </authorList>
    </citation>
    <scope>NUCLEOTIDE SEQUENCE</scope>
    <source>
        <strain evidence="2">G3</strain>
    </source>
</reference>
<keyword evidence="1" id="KW-0472">Membrane</keyword>
<dbReference type="InParanoid" id="A2FWZ4"/>
<dbReference type="Proteomes" id="UP000001542">
    <property type="component" value="Unassembled WGS sequence"/>
</dbReference>
<dbReference type="EMBL" id="DS114097">
    <property type="protein sequence ID" value="EAX90571.1"/>
    <property type="molecule type" value="Genomic_DNA"/>
</dbReference>
<organism evidence="2 3">
    <name type="scientific">Trichomonas vaginalis (strain ATCC PRA-98 / G3)</name>
    <dbReference type="NCBI Taxonomy" id="412133"/>
    <lineage>
        <taxon>Eukaryota</taxon>
        <taxon>Metamonada</taxon>
        <taxon>Parabasalia</taxon>
        <taxon>Trichomonadida</taxon>
        <taxon>Trichomonadidae</taxon>
        <taxon>Trichomonas</taxon>
    </lineage>
</organism>
<keyword evidence="3" id="KW-1185">Reference proteome</keyword>